<dbReference type="Gene3D" id="2.40.320.10">
    <property type="entry name" value="Hypothetical Protein Pfu-838710-001"/>
    <property type="match status" value="1"/>
</dbReference>
<comment type="caution">
    <text evidence="3">The sequence shown here is derived from an EMBL/GenBank/DDBJ whole genome shotgun (WGS) entry which is preliminary data.</text>
</comment>
<dbReference type="STRING" id="28066.RF819_06965"/>
<sequence>MIRSLSRQAPAPQEIELKLSLPMADPARLATQLAQVPALSRHQATHQTLHNIYYDTPDQQLRQQHAVLRLRRVGSSGAPRWLQTFKMGSSEPSALSRRSEWETPVAAATLSHQALKATTWSEIDSDGSLFAALAPCFVTHFERTLWLVQQHDNSVVEVALDLGQIEALGQTTPICELELELKAGEPSVLFDIAHEIAHSVAVLPSSMSKGQRGYALAQAGLNRPYRAPLPNFSKDVPVLLMAQQVLRHALTQFTTNLESLLCSDDPEVLHQARVGWRRFKSARQMFRKLMPLAAPQPDAALHGLLTHLGELRNLDVARTETLPALAEAFILGDPRRAQAWQTMMTLLTQLSDQQRETVRQALQQADVGASLLAIQQWLENLPADGQSRPAPRMRLRGWVKQRMQRLNRQLDKACQVANTPAQWHQVRILAKRLRYGTENLQGLMPPRLVKLSLERASTLQSSIGASRDTAHISTLMARLALEPGVAEFLRGFSVGATRALASTAHSAKHIA</sequence>
<dbReference type="InterPro" id="IPR038186">
    <property type="entry name" value="CHAD_dom_sf"/>
</dbReference>
<dbReference type="InterPro" id="IPR007899">
    <property type="entry name" value="CHAD_dom"/>
</dbReference>
<evidence type="ECO:0000259" key="2">
    <source>
        <dbReference type="PROSITE" id="PS51708"/>
    </source>
</evidence>
<dbReference type="Gene3D" id="1.40.20.10">
    <property type="entry name" value="CHAD domain"/>
    <property type="match status" value="1"/>
</dbReference>
<dbReference type="SMART" id="SM01118">
    <property type="entry name" value="CYTH"/>
    <property type="match status" value="1"/>
</dbReference>
<evidence type="ECO:0000259" key="1">
    <source>
        <dbReference type="PROSITE" id="PS51707"/>
    </source>
</evidence>
<dbReference type="InterPro" id="IPR023577">
    <property type="entry name" value="CYTH_domain"/>
</dbReference>
<keyword evidence="4" id="KW-1185">Reference proteome</keyword>
<evidence type="ECO:0000313" key="3">
    <source>
        <dbReference type="EMBL" id="OOV06508.1"/>
    </source>
</evidence>
<dbReference type="OrthoDB" id="3034217at2"/>
<organism evidence="3 4">
    <name type="scientific">Rhodoferax fermentans</name>
    <dbReference type="NCBI Taxonomy" id="28066"/>
    <lineage>
        <taxon>Bacteria</taxon>
        <taxon>Pseudomonadati</taxon>
        <taxon>Pseudomonadota</taxon>
        <taxon>Betaproteobacteria</taxon>
        <taxon>Burkholderiales</taxon>
        <taxon>Comamonadaceae</taxon>
        <taxon>Rhodoferax</taxon>
    </lineage>
</organism>
<evidence type="ECO:0008006" key="5">
    <source>
        <dbReference type="Google" id="ProtNLM"/>
    </source>
</evidence>
<name>A0A1T1ARB6_RHOFE</name>
<dbReference type="PROSITE" id="PS51708">
    <property type="entry name" value="CHAD"/>
    <property type="match status" value="1"/>
</dbReference>
<dbReference type="Proteomes" id="UP000190750">
    <property type="component" value="Unassembled WGS sequence"/>
</dbReference>
<dbReference type="InterPro" id="IPR039013">
    <property type="entry name" value="YgiF"/>
</dbReference>
<dbReference type="SUPFAM" id="SSF55154">
    <property type="entry name" value="CYTH-like phosphatases"/>
    <property type="match status" value="1"/>
</dbReference>
<feature type="domain" description="CYTH" evidence="1">
    <location>
        <begin position="12"/>
        <end position="220"/>
    </location>
</feature>
<gene>
    <name evidence="3" type="ORF">RF819_06965</name>
</gene>
<dbReference type="PANTHER" id="PTHR39569">
    <property type="entry name" value="INORGANIC TRIPHOSPHATASE"/>
    <property type="match status" value="1"/>
</dbReference>
<dbReference type="PANTHER" id="PTHR39569:SF1">
    <property type="entry name" value="INORGANIC TRIPHOSPHATASE"/>
    <property type="match status" value="1"/>
</dbReference>
<dbReference type="InterPro" id="IPR033469">
    <property type="entry name" value="CYTH-like_dom_sf"/>
</dbReference>
<feature type="domain" description="CHAD" evidence="2">
    <location>
        <begin position="235"/>
        <end position="511"/>
    </location>
</feature>
<reference evidence="3 4" key="1">
    <citation type="submission" date="2017-01" db="EMBL/GenBank/DDBJ databases">
        <title>Genome sequencing of Rhodoferax fermentans JCM 7819.</title>
        <authorList>
            <person name="Kim Y.J."/>
            <person name="Farh M.E.-A."/>
            <person name="Yang D.-C."/>
        </authorList>
    </citation>
    <scope>NUCLEOTIDE SEQUENCE [LARGE SCALE GENOMIC DNA]</scope>
    <source>
        <strain evidence="3 4">JCM 7819</strain>
    </source>
</reference>
<dbReference type="AlphaFoldDB" id="A0A1T1ARB6"/>
<dbReference type="SMART" id="SM00880">
    <property type="entry name" value="CHAD"/>
    <property type="match status" value="1"/>
</dbReference>
<dbReference type="CDD" id="cd07756">
    <property type="entry name" value="CYTH-like_Pase_CHAD"/>
    <property type="match status" value="1"/>
</dbReference>
<dbReference type="PROSITE" id="PS51707">
    <property type="entry name" value="CYTH"/>
    <property type="match status" value="1"/>
</dbReference>
<dbReference type="Pfam" id="PF05235">
    <property type="entry name" value="CHAD"/>
    <property type="match status" value="1"/>
</dbReference>
<evidence type="ECO:0000313" key="4">
    <source>
        <dbReference type="Proteomes" id="UP000190750"/>
    </source>
</evidence>
<accession>A0A1T1ARB6</accession>
<dbReference type="RefSeq" id="WP_078364304.1">
    <property type="nucleotide sequence ID" value="NZ_MTJN01000002.1"/>
</dbReference>
<dbReference type="EMBL" id="MTJN01000002">
    <property type="protein sequence ID" value="OOV06508.1"/>
    <property type="molecule type" value="Genomic_DNA"/>
</dbReference>
<dbReference type="GO" id="GO:0050355">
    <property type="term" value="F:inorganic triphosphate phosphatase activity"/>
    <property type="evidence" value="ECO:0007669"/>
    <property type="project" value="InterPro"/>
</dbReference>
<dbReference type="GO" id="GO:0046872">
    <property type="term" value="F:metal ion binding"/>
    <property type="evidence" value="ECO:0007669"/>
    <property type="project" value="TreeGrafter"/>
</dbReference>
<dbReference type="Pfam" id="PF01928">
    <property type="entry name" value="CYTH"/>
    <property type="match status" value="1"/>
</dbReference>
<protein>
    <recommendedName>
        <fullName evidence="5">Inorganic triphosphatase</fullName>
    </recommendedName>
</protein>
<proteinExistence type="predicted"/>